<evidence type="ECO:0000313" key="1">
    <source>
        <dbReference type="EMBL" id="HHI89149.1"/>
    </source>
</evidence>
<dbReference type="AlphaFoldDB" id="A0A7V5NXP3"/>
<accession>A0A7V5NXP3</accession>
<reference evidence="1" key="1">
    <citation type="journal article" date="2020" name="mSystems">
        <title>Genome- and Community-Level Interaction Insights into Carbon Utilization and Element Cycling Functions of Hydrothermarchaeota in Hydrothermal Sediment.</title>
        <authorList>
            <person name="Zhou Z."/>
            <person name="Liu Y."/>
            <person name="Xu W."/>
            <person name="Pan J."/>
            <person name="Luo Z.H."/>
            <person name="Li M."/>
        </authorList>
    </citation>
    <scope>NUCLEOTIDE SEQUENCE [LARGE SCALE GENOMIC DNA]</scope>
    <source>
        <strain evidence="1">HyVt-538</strain>
    </source>
</reference>
<dbReference type="Gene3D" id="2.60.120.10">
    <property type="entry name" value="Jelly Rolls"/>
    <property type="match status" value="1"/>
</dbReference>
<proteinExistence type="predicted"/>
<dbReference type="EMBL" id="DROP01000286">
    <property type="protein sequence ID" value="HHI89149.1"/>
    <property type="molecule type" value="Genomic_DNA"/>
</dbReference>
<dbReference type="InterPro" id="IPR011051">
    <property type="entry name" value="RmlC_Cupin_sf"/>
</dbReference>
<feature type="non-terminal residue" evidence="1">
    <location>
        <position position="1"/>
    </location>
</feature>
<gene>
    <name evidence="1" type="ORF">ENK01_04265</name>
</gene>
<dbReference type="InterPro" id="IPR014710">
    <property type="entry name" value="RmlC-like_jellyroll"/>
</dbReference>
<dbReference type="Proteomes" id="UP000885806">
    <property type="component" value="Unassembled WGS sequence"/>
</dbReference>
<comment type="caution">
    <text evidence="1">The sequence shown here is derived from an EMBL/GenBank/DDBJ whole genome shotgun (WGS) entry which is preliminary data.</text>
</comment>
<organism evidence="1">
    <name type="scientific">Hellea balneolensis</name>
    <dbReference type="NCBI Taxonomy" id="287478"/>
    <lineage>
        <taxon>Bacteria</taxon>
        <taxon>Pseudomonadati</taxon>
        <taxon>Pseudomonadota</taxon>
        <taxon>Alphaproteobacteria</taxon>
        <taxon>Maricaulales</taxon>
        <taxon>Robiginitomaculaceae</taxon>
        <taxon>Hellea</taxon>
    </lineage>
</organism>
<name>A0A7V5NXP3_9PROT</name>
<sequence length="256" mass="29089">NDSEPSFEESDVNHKLALGEGFVSVNAYEDMPWAGGSIVSPSVATGLFLKLLRYDPLTEAMTFLYSMSPQYIQDNISYHDCAEESYHIWGSSWMLQFGDLPTGGYFWRPPYINHGSFRSKLGCIALGRTDSKLHNYFHYNPWSNPDENKSRAAAMLYRQRPQLFKWVYMEGGHNHPHGPQGQLDAPPPAPADFEHPDYAAHPQTKILADQSYDFHRMDHLHKDEIAAAHKFAHENGIAHGHAHTHGADHTHDDDEY</sequence>
<dbReference type="SUPFAM" id="SSF51182">
    <property type="entry name" value="RmlC-like cupins"/>
    <property type="match status" value="1"/>
</dbReference>
<dbReference type="Pfam" id="PF14499">
    <property type="entry name" value="DUF4437"/>
    <property type="match status" value="1"/>
</dbReference>
<protein>
    <submittedName>
        <fullName evidence="1">DUF4437 domain-containing protein</fullName>
    </submittedName>
</protein>
<dbReference type="InterPro" id="IPR028013">
    <property type="entry name" value="DUF4437"/>
</dbReference>